<feature type="region of interest" description="Disordered" evidence="9">
    <location>
        <begin position="204"/>
        <end position="270"/>
    </location>
</feature>
<evidence type="ECO:0000256" key="11">
    <source>
        <dbReference type="SAM" id="SignalP"/>
    </source>
</evidence>
<accession>A0A3E2H5F8</accession>
<evidence type="ECO:0000256" key="10">
    <source>
        <dbReference type="SAM" id="Phobius"/>
    </source>
</evidence>
<sequence length="270" mass="29030">MGSFKFSILAFLALRALSAFAAADESSEQENPEYTPSLDVLVAASFPNSEVFGIKLINGHATEAILDFTNNEEEPVTLAFVGGALSTLKPLPEGAHPSSAVVRNLTNLRYDIEIGAGENQVVPYSFTTDLNPEDLRLSVVALIATKAGAIYQVSAYNGTVSVVEAPTSLFDPQIIFLYLFLLAAFVGTLYFVYKTWVEPLFPQKRKGGGRRAAPAKKVDTPSSPTTDGSAVATGASKGYDESWIPEHHLNRPKAKRVQSGSSKTKTKVVE</sequence>
<dbReference type="AlphaFoldDB" id="A0A3E2H5F8"/>
<evidence type="ECO:0000313" key="12">
    <source>
        <dbReference type="EMBL" id="RFU28293.1"/>
    </source>
</evidence>
<comment type="caution">
    <text evidence="12">The sequence shown here is derived from an EMBL/GenBank/DDBJ whole genome shotgun (WGS) entry which is preliminary data.</text>
</comment>
<evidence type="ECO:0000256" key="9">
    <source>
        <dbReference type="SAM" id="MobiDB-lite"/>
    </source>
</evidence>
<evidence type="ECO:0000256" key="7">
    <source>
        <dbReference type="ARBA" id="ARBA00037565"/>
    </source>
</evidence>
<comment type="subcellular location">
    <subcellularLocation>
        <location evidence="1">Endoplasmic reticulum membrane</location>
        <topology evidence="1">Single-pass type I membrane protein</topology>
    </subcellularLocation>
</comment>
<keyword evidence="5 10" id="KW-1133">Transmembrane helix</keyword>
<dbReference type="PANTHER" id="PTHR12924">
    <property type="entry name" value="TRANSLOCON-ASSOCIATED PROTEIN, ALPHA SUBUNIT"/>
    <property type="match status" value="1"/>
</dbReference>
<feature type="non-terminal residue" evidence="12">
    <location>
        <position position="1"/>
    </location>
</feature>
<gene>
    <name evidence="12" type="ORF">B7463_g8037</name>
</gene>
<comment type="function">
    <text evidence="7">Is probably involved in a pathway contributing to genomic integrity.</text>
</comment>
<protein>
    <submittedName>
        <fullName evidence="12">Uncharacterized protein</fullName>
    </submittedName>
</protein>
<dbReference type="PANTHER" id="PTHR12924:SF0">
    <property type="entry name" value="TRANSLOCON-ASSOCIATED PROTEIN SUBUNIT ALPHA"/>
    <property type="match status" value="1"/>
</dbReference>
<reference evidence="12 13" key="1">
    <citation type="submission" date="2018-05" db="EMBL/GenBank/DDBJ databases">
        <title>Draft genome sequence of Scytalidium lignicola DSM 105466, a ubiquitous saprotrophic fungus.</title>
        <authorList>
            <person name="Buettner E."/>
            <person name="Gebauer A.M."/>
            <person name="Hofrichter M."/>
            <person name="Liers C."/>
            <person name="Kellner H."/>
        </authorList>
    </citation>
    <scope>NUCLEOTIDE SEQUENCE [LARGE SCALE GENOMIC DNA]</scope>
    <source>
        <strain evidence="12 13">DSM 105466</strain>
    </source>
</reference>
<keyword evidence="2 10" id="KW-0812">Transmembrane</keyword>
<dbReference type="Pfam" id="PF03896">
    <property type="entry name" value="TRAP_alpha"/>
    <property type="match status" value="1"/>
</dbReference>
<feature type="chain" id="PRO_5017597065" evidence="11">
    <location>
        <begin position="24"/>
        <end position="270"/>
    </location>
</feature>
<evidence type="ECO:0000256" key="8">
    <source>
        <dbReference type="ARBA" id="ARBA00038311"/>
    </source>
</evidence>
<name>A0A3E2H5F8_SCYLI</name>
<dbReference type="GO" id="GO:0005789">
    <property type="term" value="C:endoplasmic reticulum membrane"/>
    <property type="evidence" value="ECO:0007669"/>
    <property type="project" value="UniProtKB-SubCell"/>
</dbReference>
<keyword evidence="13" id="KW-1185">Reference proteome</keyword>
<keyword evidence="6 10" id="KW-0472">Membrane</keyword>
<evidence type="ECO:0000256" key="2">
    <source>
        <dbReference type="ARBA" id="ARBA00022692"/>
    </source>
</evidence>
<keyword evidence="3 11" id="KW-0732">Signal</keyword>
<evidence type="ECO:0000256" key="6">
    <source>
        <dbReference type="ARBA" id="ARBA00023136"/>
    </source>
</evidence>
<dbReference type="Proteomes" id="UP000258309">
    <property type="component" value="Unassembled WGS sequence"/>
</dbReference>
<feature type="non-terminal residue" evidence="12">
    <location>
        <position position="270"/>
    </location>
</feature>
<evidence type="ECO:0000256" key="5">
    <source>
        <dbReference type="ARBA" id="ARBA00022989"/>
    </source>
</evidence>
<dbReference type="InterPro" id="IPR005595">
    <property type="entry name" value="TRAP_alpha"/>
</dbReference>
<proteinExistence type="inferred from homology"/>
<comment type="similarity">
    <text evidence="8">Belongs to the IRC22 family.</text>
</comment>
<feature type="transmembrane region" description="Helical" evidence="10">
    <location>
        <begin position="175"/>
        <end position="196"/>
    </location>
</feature>
<dbReference type="EMBL" id="NCSJ02000168">
    <property type="protein sequence ID" value="RFU28293.1"/>
    <property type="molecule type" value="Genomic_DNA"/>
</dbReference>
<keyword evidence="4" id="KW-0256">Endoplasmic reticulum</keyword>
<organism evidence="12 13">
    <name type="scientific">Scytalidium lignicola</name>
    <name type="common">Hyphomycete</name>
    <dbReference type="NCBI Taxonomy" id="5539"/>
    <lineage>
        <taxon>Eukaryota</taxon>
        <taxon>Fungi</taxon>
        <taxon>Dikarya</taxon>
        <taxon>Ascomycota</taxon>
        <taxon>Pezizomycotina</taxon>
        <taxon>Leotiomycetes</taxon>
        <taxon>Leotiomycetes incertae sedis</taxon>
        <taxon>Scytalidium</taxon>
    </lineage>
</organism>
<dbReference type="OMA" id="YQEEWIP"/>
<evidence type="ECO:0000313" key="13">
    <source>
        <dbReference type="Proteomes" id="UP000258309"/>
    </source>
</evidence>
<dbReference type="OrthoDB" id="1926781at2759"/>
<feature type="signal peptide" evidence="11">
    <location>
        <begin position="1"/>
        <end position="23"/>
    </location>
</feature>
<evidence type="ECO:0000256" key="3">
    <source>
        <dbReference type="ARBA" id="ARBA00022729"/>
    </source>
</evidence>
<evidence type="ECO:0000256" key="1">
    <source>
        <dbReference type="ARBA" id="ARBA00004115"/>
    </source>
</evidence>
<feature type="compositionally biased region" description="Basic and acidic residues" evidence="9">
    <location>
        <begin position="238"/>
        <end position="249"/>
    </location>
</feature>
<evidence type="ECO:0000256" key="4">
    <source>
        <dbReference type="ARBA" id="ARBA00022824"/>
    </source>
</evidence>